<dbReference type="GO" id="GO:0005789">
    <property type="term" value="C:endoplasmic reticulum membrane"/>
    <property type="evidence" value="ECO:0007669"/>
    <property type="project" value="UniProtKB-SubCell"/>
</dbReference>
<evidence type="ECO:0000256" key="6">
    <source>
        <dbReference type="ARBA" id="ARBA00022679"/>
    </source>
</evidence>
<dbReference type="InterPro" id="IPR029044">
    <property type="entry name" value="Nucleotide-diphossugar_trans"/>
</dbReference>
<dbReference type="OrthoDB" id="3784at2759"/>
<organism evidence="15 16">
    <name type="scientific">Tuber borchii</name>
    <name type="common">White truffle</name>
    <dbReference type="NCBI Taxonomy" id="42251"/>
    <lineage>
        <taxon>Eukaryota</taxon>
        <taxon>Fungi</taxon>
        <taxon>Dikarya</taxon>
        <taxon>Ascomycota</taxon>
        <taxon>Pezizomycotina</taxon>
        <taxon>Pezizomycetes</taxon>
        <taxon>Pezizales</taxon>
        <taxon>Tuberaceae</taxon>
        <taxon>Tuber</taxon>
    </lineage>
</organism>
<dbReference type="EMBL" id="NESQ01000385">
    <property type="protein sequence ID" value="PUU73360.1"/>
    <property type="molecule type" value="Genomic_DNA"/>
</dbReference>
<dbReference type="EC" id="2.4.1.117" evidence="4"/>
<keyword evidence="7 13" id="KW-0812">Transmembrane</keyword>
<evidence type="ECO:0000256" key="10">
    <source>
        <dbReference type="ARBA" id="ARBA00022989"/>
    </source>
</evidence>
<proteinExistence type="inferred from homology"/>
<dbReference type="GO" id="GO:0004581">
    <property type="term" value="F:dolichyl-phosphate beta-glucosyltransferase activity"/>
    <property type="evidence" value="ECO:0007669"/>
    <property type="project" value="UniProtKB-EC"/>
</dbReference>
<evidence type="ECO:0000256" key="7">
    <source>
        <dbReference type="ARBA" id="ARBA00022692"/>
    </source>
</evidence>
<keyword evidence="11 13" id="KW-0472">Membrane</keyword>
<feature type="transmembrane region" description="Helical" evidence="13">
    <location>
        <begin position="20"/>
        <end position="45"/>
    </location>
</feature>
<dbReference type="PANTHER" id="PTHR10859">
    <property type="entry name" value="GLYCOSYL TRANSFERASE"/>
    <property type="match status" value="1"/>
</dbReference>
<comment type="caution">
    <text evidence="15">The sequence shown here is derived from an EMBL/GenBank/DDBJ whole genome shotgun (WGS) entry which is preliminary data.</text>
</comment>
<dbReference type="Proteomes" id="UP000244722">
    <property type="component" value="Unassembled WGS sequence"/>
</dbReference>
<feature type="domain" description="Glycosyltransferase 2-like" evidence="14">
    <location>
        <begin position="87"/>
        <end position="286"/>
    </location>
</feature>
<keyword evidence="10 13" id="KW-1133">Transmembrane helix</keyword>
<comment type="pathway">
    <text evidence="2">Protein modification; protein glycosylation.</text>
</comment>
<evidence type="ECO:0000256" key="8">
    <source>
        <dbReference type="ARBA" id="ARBA00022824"/>
    </source>
</evidence>
<evidence type="ECO:0000313" key="15">
    <source>
        <dbReference type="EMBL" id="PUU73360.1"/>
    </source>
</evidence>
<sequence length="363" mass="40025">MGQNAPLVLLVSSLQNTPITVVLCGFLGLLGFGILTSYILILLVAHTPRRETNSERAYRTIAKDGKTTSTLPLPDTYSSEKEEVILSVVVPAFNESERLPVMLAEAVTFLHDEYGLNKKRTNGGANDSSVTAGWEILIVDDGSTDNTADVALDWARSRIHTGEFTEGDIRVCVLEKNRGKGGAVAHGMRHVRGKYAIFADADGASKFSDAKSLLQELRSVEDDGFGIAVGSRAHMVTTDAVVKRSFIRNFLMHSFHTLLKTLGIRHIHDTQCGFKLFSRAAIKDIFPFMHTEGWIFDIEILLLAGYLGVPVVEVPITWHEVSGTKVRLVQDSIRMTWDLGVVRLGYIWGVYRVGLGGPSKKRR</sequence>
<accession>A0A2T6ZCY9</accession>
<comment type="similarity">
    <text evidence="3">Belongs to the glycosyltransferase 2 family.</text>
</comment>
<evidence type="ECO:0000256" key="5">
    <source>
        <dbReference type="ARBA" id="ARBA00022676"/>
    </source>
</evidence>
<reference evidence="15 16" key="1">
    <citation type="submission" date="2017-04" db="EMBL/GenBank/DDBJ databases">
        <title>Draft genome sequence of Tuber borchii Vittad., a whitish edible truffle.</title>
        <authorList>
            <consortium name="DOE Joint Genome Institute"/>
            <person name="Murat C."/>
            <person name="Kuo A."/>
            <person name="Barry K.W."/>
            <person name="Clum A."/>
            <person name="Dockter R.B."/>
            <person name="Fauchery L."/>
            <person name="Iotti M."/>
            <person name="Kohler A."/>
            <person name="Labutti K."/>
            <person name="Lindquist E.A."/>
            <person name="Lipzen A."/>
            <person name="Ohm R.A."/>
            <person name="Wang M."/>
            <person name="Grigoriev I.V."/>
            <person name="Zambonelli A."/>
            <person name="Martin F.M."/>
        </authorList>
    </citation>
    <scope>NUCLEOTIDE SEQUENCE [LARGE SCALE GENOMIC DNA]</scope>
    <source>
        <strain evidence="15 16">Tbo3840</strain>
    </source>
</reference>
<dbReference type="AlphaFoldDB" id="A0A2T6ZCY9"/>
<name>A0A2T6ZCY9_TUBBO</name>
<evidence type="ECO:0000256" key="1">
    <source>
        <dbReference type="ARBA" id="ARBA00004389"/>
    </source>
</evidence>
<keyword evidence="5" id="KW-0328">Glycosyltransferase</keyword>
<dbReference type="PANTHER" id="PTHR10859:SF91">
    <property type="entry name" value="DOLICHYL-PHOSPHATE BETA-GLUCOSYLTRANSFERASE"/>
    <property type="match status" value="1"/>
</dbReference>
<gene>
    <name evidence="15" type="ORF">B9Z19DRAFT_547015</name>
</gene>
<keyword evidence="16" id="KW-1185">Reference proteome</keyword>
<evidence type="ECO:0000256" key="11">
    <source>
        <dbReference type="ARBA" id="ARBA00023136"/>
    </source>
</evidence>
<keyword evidence="9" id="KW-0735">Signal-anchor</keyword>
<comment type="catalytic activity">
    <reaction evidence="12">
        <text>a di-trans,poly-cis-dolichyl phosphate + UDP-alpha-D-glucose = a di-trans,poly-cis-dolichyl beta-D-glucosyl phosphate + UDP</text>
        <dbReference type="Rhea" id="RHEA:15401"/>
        <dbReference type="Rhea" id="RHEA-COMP:19498"/>
        <dbReference type="Rhea" id="RHEA-COMP:19502"/>
        <dbReference type="ChEBI" id="CHEBI:57525"/>
        <dbReference type="ChEBI" id="CHEBI:57683"/>
        <dbReference type="ChEBI" id="CHEBI:58223"/>
        <dbReference type="ChEBI" id="CHEBI:58885"/>
        <dbReference type="EC" id="2.4.1.117"/>
    </reaction>
    <physiologicalReaction direction="left-to-right" evidence="12">
        <dbReference type="Rhea" id="RHEA:15402"/>
    </physiologicalReaction>
</comment>
<evidence type="ECO:0000256" key="12">
    <source>
        <dbReference type="ARBA" id="ARBA00045097"/>
    </source>
</evidence>
<dbReference type="Gene3D" id="3.90.550.10">
    <property type="entry name" value="Spore Coat Polysaccharide Biosynthesis Protein SpsA, Chain A"/>
    <property type="match status" value="1"/>
</dbReference>
<keyword evidence="8" id="KW-0256">Endoplasmic reticulum</keyword>
<comment type="subcellular location">
    <subcellularLocation>
        <location evidence="1">Endoplasmic reticulum membrane</location>
        <topology evidence="1">Single-pass membrane protein</topology>
    </subcellularLocation>
</comment>
<dbReference type="InterPro" id="IPR001173">
    <property type="entry name" value="Glyco_trans_2-like"/>
</dbReference>
<evidence type="ECO:0000256" key="9">
    <source>
        <dbReference type="ARBA" id="ARBA00022968"/>
    </source>
</evidence>
<evidence type="ECO:0000313" key="16">
    <source>
        <dbReference type="Proteomes" id="UP000244722"/>
    </source>
</evidence>
<evidence type="ECO:0000256" key="13">
    <source>
        <dbReference type="SAM" id="Phobius"/>
    </source>
</evidence>
<evidence type="ECO:0000256" key="4">
    <source>
        <dbReference type="ARBA" id="ARBA00012583"/>
    </source>
</evidence>
<dbReference type="SUPFAM" id="SSF53448">
    <property type="entry name" value="Nucleotide-diphospho-sugar transferases"/>
    <property type="match status" value="1"/>
</dbReference>
<dbReference type="InterPro" id="IPR035518">
    <property type="entry name" value="DPG_synthase"/>
</dbReference>
<dbReference type="CDD" id="cd04188">
    <property type="entry name" value="DPG_synthase"/>
    <property type="match status" value="1"/>
</dbReference>
<dbReference type="STRING" id="42251.A0A2T6ZCY9"/>
<dbReference type="Pfam" id="PF00535">
    <property type="entry name" value="Glycos_transf_2"/>
    <property type="match status" value="1"/>
</dbReference>
<keyword evidence="6 15" id="KW-0808">Transferase</keyword>
<protein>
    <recommendedName>
        <fullName evidence="4">dolichyl-phosphate beta-glucosyltransferase</fullName>
        <ecNumber evidence="4">2.4.1.117</ecNumber>
    </recommendedName>
</protein>
<evidence type="ECO:0000256" key="2">
    <source>
        <dbReference type="ARBA" id="ARBA00004922"/>
    </source>
</evidence>
<evidence type="ECO:0000259" key="14">
    <source>
        <dbReference type="Pfam" id="PF00535"/>
    </source>
</evidence>
<dbReference type="GO" id="GO:0006487">
    <property type="term" value="P:protein N-linked glycosylation"/>
    <property type="evidence" value="ECO:0007669"/>
    <property type="project" value="TreeGrafter"/>
</dbReference>
<evidence type="ECO:0000256" key="3">
    <source>
        <dbReference type="ARBA" id="ARBA00006739"/>
    </source>
</evidence>